<dbReference type="Pfam" id="PF00085">
    <property type="entry name" value="Thioredoxin"/>
    <property type="match status" value="1"/>
</dbReference>
<dbReference type="InterPro" id="IPR036873">
    <property type="entry name" value="Rhodanese-like_dom_sf"/>
</dbReference>
<dbReference type="RefSeq" id="WP_330975668.1">
    <property type="nucleotide sequence ID" value="NZ_JAZGLY010000009.1"/>
</dbReference>
<keyword evidence="3" id="KW-1015">Disulfide bond</keyword>
<dbReference type="CDD" id="cd00158">
    <property type="entry name" value="RHOD"/>
    <property type="match status" value="1"/>
</dbReference>
<dbReference type="Pfam" id="PF00581">
    <property type="entry name" value="Rhodanese"/>
    <property type="match status" value="1"/>
</dbReference>
<evidence type="ECO:0000256" key="3">
    <source>
        <dbReference type="ARBA" id="ARBA00023157"/>
    </source>
</evidence>
<accession>A0ABU7RJY4</accession>
<keyword evidence="2" id="KW-0249">Electron transport</keyword>
<dbReference type="PROSITE" id="PS51352">
    <property type="entry name" value="THIOREDOXIN_2"/>
    <property type="match status" value="1"/>
</dbReference>
<evidence type="ECO:0000313" key="7">
    <source>
        <dbReference type="EMBL" id="MEE6188262.1"/>
    </source>
</evidence>
<dbReference type="EMBL" id="JAZGLY010000009">
    <property type="protein sequence ID" value="MEE6188262.1"/>
    <property type="molecule type" value="Genomic_DNA"/>
</dbReference>
<comment type="caution">
    <text evidence="7">The sequence shown here is derived from an EMBL/GenBank/DDBJ whole genome shotgun (WGS) entry which is preliminary data.</text>
</comment>
<feature type="domain" description="Rhodanese" evidence="5">
    <location>
        <begin position="42"/>
        <end position="132"/>
    </location>
</feature>
<dbReference type="PANTHER" id="PTHR45663">
    <property type="entry name" value="GEO12009P1"/>
    <property type="match status" value="1"/>
</dbReference>
<keyword evidence="1" id="KW-0813">Transport</keyword>
<evidence type="ECO:0000313" key="8">
    <source>
        <dbReference type="Proteomes" id="UP001357452"/>
    </source>
</evidence>
<protein>
    <submittedName>
        <fullName evidence="7">Thioredoxin domain-containing protein</fullName>
    </submittedName>
</protein>
<dbReference type="PROSITE" id="PS00194">
    <property type="entry name" value="THIOREDOXIN_1"/>
    <property type="match status" value="1"/>
</dbReference>
<evidence type="ECO:0000256" key="4">
    <source>
        <dbReference type="ARBA" id="ARBA00023284"/>
    </source>
</evidence>
<dbReference type="PROSITE" id="PS50206">
    <property type="entry name" value="RHODANESE_3"/>
    <property type="match status" value="1"/>
</dbReference>
<keyword evidence="8" id="KW-1185">Reference proteome</keyword>
<dbReference type="SUPFAM" id="SSF52833">
    <property type="entry name" value="Thioredoxin-like"/>
    <property type="match status" value="1"/>
</dbReference>
<dbReference type="InterPro" id="IPR036249">
    <property type="entry name" value="Thioredoxin-like_sf"/>
</dbReference>
<sequence>MKKFILIVLIGYSIGLTGCANGQANNTTPSLEPIAFSEKLTQSPFAIVLDVRTPDEFSKGHLKNAVNFNWNDPSFASKVAKMDKETPVFVYCLSGGRSAAAAKQLREQGFKEVYELNGGILKWKAANLPIDTDTQTSVSEGITLEAFEHVINSEKKVLVDFYAEWCAPCKKMEPYINEISKNMSDKVKVVRIDVDANPALSEALKIDALPVLHIYQNNKRIWSHTGYITKEEVLKQLKD</sequence>
<dbReference type="SMART" id="SM00450">
    <property type="entry name" value="RHOD"/>
    <property type="match status" value="1"/>
</dbReference>
<dbReference type="CDD" id="cd02947">
    <property type="entry name" value="TRX_family"/>
    <property type="match status" value="1"/>
</dbReference>
<name>A0ABU7RJY4_9BACT</name>
<evidence type="ECO:0000256" key="2">
    <source>
        <dbReference type="ARBA" id="ARBA00022982"/>
    </source>
</evidence>
<proteinExistence type="predicted"/>
<dbReference type="InterPro" id="IPR017937">
    <property type="entry name" value="Thioredoxin_CS"/>
</dbReference>
<evidence type="ECO:0000259" key="6">
    <source>
        <dbReference type="PROSITE" id="PS51352"/>
    </source>
</evidence>
<dbReference type="Gene3D" id="3.40.30.10">
    <property type="entry name" value="Glutaredoxin"/>
    <property type="match status" value="1"/>
</dbReference>
<dbReference type="Proteomes" id="UP001357452">
    <property type="component" value="Unassembled WGS sequence"/>
</dbReference>
<dbReference type="PANTHER" id="PTHR45663:SF11">
    <property type="entry name" value="GEO12009P1"/>
    <property type="match status" value="1"/>
</dbReference>
<dbReference type="InterPro" id="IPR013766">
    <property type="entry name" value="Thioredoxin_domain"/>
</dbReference>
<reference evidence="7 8" key="1">
    <citation type="submission" date="2024-01" db="EMBL/GenBank/DDBJ databases">
        <title>Niabella digestum sp. nov., isolated from waste digestion system.</title>
        <authorList>
            <person name="Zhang L."/>
        </authorList>
    </citation>
    <scope>NUCLEOTIDE SEQUENCE [LARGE SCALE GENOMIC DNA]</scope>
    <source>
        <strain evidence="7 8">A18</strain>
    </source>
</reference>
<dbReference type="Gene3D" id="3.40.250.10">
    <property type="entry name" value="Rhodanese-like domain"/>
    <property type="match status" value="1"/>
</dbReference>
<feature type="domain" description="Thioredoxin" evidence="6">
    <location>
        <begin position="119"/>
        <end position="239"/>
    </location>
</feature>
<keyword evidence="4" id="KW-0676">Redox-active center</keyword>
<dbReference type="SUPFAM" id="SSF52821">
    <property type="entry name" value="Rhodanese/Cell cycle control phosphatase"/>
    <property type="match status" value="1"/>
</dbReference>
<dbReference type="PROSITE" id="PS51257">
    <property type="entry name" value="PROKAR_LIPOPROTEIN"/>
    <property type="match status" value="1"/>
</dbReference>
<organism evidence="7 8">
    <name type="scientific">Niabella digestorum</name>
    <dbReference type="NCBI Taxonomy" id="3117701"/>
    <lineage>
        <taxon>Bacteria</taxon>
        <taxon>Pseudomonadati</taxon>
        <taxon>Bacteroidota</taxon>
        <taxon>Chitinophagia</taxon>
        <taxon>Chitinophagales</taxon>
        <taxon>Chitinophagaceae</taxon>
        <taxon>Niabella</taxon>
    </lineage>
</organism>
<dbReference type="InterPro" id="IPR001763">
    <property type="entry name" value="Rhodanese-like_dom"/>
</dbReference>
<evidence type="ECO:0000259" key="5">
    <source>
        <dbReference type="PROSITE" id="PS50206"/>
    </source>
</evidence>
<gene>
    <name evidence="7" type="ORF">V2H41_13360</name>
</gene>
<evidence type="ECO:0000256" key="1">
    <source>
        <dbReference type="ARBA" id="ARBA00022448"/>
    </source>
</evidence>